<evidence type="ECO:0000256" key="7">
    <source>
        <dbReference type="SAM" id="MobiDB-lite"/>
    </source>
</evidence>
<keyword evidence="8" id="KW-0812">Transmembrane</keyword>
<gene>
    <name evidence="10" type="primary">LOC123068271</name>
</gene>
<evidence type="ECO:0000313" key="10">
    <source>
        <dbReference type="EnsemblPlants" id="TraesCS3B02G022000.3"/>
    </source>
</evidence>
<feature type="compositionally biased region" description="Basic and acidic residues" evidence="7">
    <location>
        <begin position="113"/>
        <end position="128"/>
    </location>
</feature>
<dbReference type="Gramene" id="TraesCS3B03G0051000.3">
    <property type="protein sequence ID" value="TraesCS3B03G0051000.3.CDS"/>
    <property type="gene ID" value="TraesCS3B03G0051000"/>
</dbReference>
<dbReference type="STRING" id="4565.A0A3B6FEQ7"/>
<comment type="subcellular location">
    <subcellularLocation>
        <location evidence="1">Golgi apparatus membrane</location>
        <topology evidence="1">Single-pass type II membrane protein</topology>
    </subcellularLocation>
</comment>
<protein>
    <recommendedName>
        <fullName evidence="9">Glycosyltransferase 61 catalytic domain-containing protein</fullName>
    </recommendedName>
</protein>
<dbReference type="PaxDb" id="4565-Traes_3B_4763C350D.2"/>
<dbReference type="GO" id="GO:0016763">
    <property type="term" value="F:pentosyltransferase activity"/>
    <property type="evidence" value="ECO:0007669"/>
    <property type="project" value="UniProtKB-ARBA"/>
</dbReference>
<evidence type="ECO:0000259" key="9">
    <source>
        <dbReference type="Pfam" id="PF04577"/>
    </source>
</evidence>
<keyword evidence="11" id="KW-1185">Reference proteome</keyword>
<accession>A0A3B6FEQ7</accession>
<reference evidence="10" key="2">
    <citation type="submission" date="2018-10" db="UniProtKB">
        <authorList>
            <consortium name="EnsemblPlants"/>
        </authorList>
    </citation>
    <scope>IDENTIFICATION</scope>
</reference>
<keyword evidence="3" id="KW-0328">Glycosyltransferase</keyword>
<keyword evidence="5" id="KW-0333">Golgi apparatus</keyword>
<dbReference type="GeneID" id="123068271"/>
<keyword evidence="8" id="KW-0472">Membrane</keyword>
<feature type="region of interest" description="Disordered" evidence="7">
    <location>
        <begin position="56"/>
        <end position="132"/>
    </location>
</feature>
<dbReference type="RefSeq" id="XP_044346732.1">
    <property type="nucleotide sequence ID" value="XM_044490797.1"/>
</dbReference>
<feature type="domain" description="Glycosyltransferase 61 catalytic" evidence="9">
    <location>
        <begin position="322"/>
        <end position="432"/>
    </location>
</feature>
<comment type="pathway">
    <text evidence="2">Glycan metabolism.</text>
</comment>
<dbReference type="OrthoDB" id="529273at2759"/>
<dbReference type="InterPro" id="IPR049625">
    <property type="entry name" value="Glyco_transf_61_cat"/>
</dbReference>
<dbReference type="Proteomes" id="UP000019116">
    <property type="component" value="Chromosome 3B"/>
</dbReference>
<evidence type="ECO:0000256" key="3">
    <source>
        <dbReference type="ARBA" id="ARBA00022676"/>
    </source>
</evidence>
<feature type="transmembrane region" description="Helical" evidence="8">
    <location>
        <begin position="28"/>
        <end position="46"/>
    </location>
</feature>
<reference evidence="10" key="1">
    <citation type="submission" date="2018-08" db="EMBL/GenBank/DDBJ databases">
        <authorList>
            <person name="Rossello M."/>
        </authorList>
    </citation>
    <scope>NUCLEOTIDE SEQUENCE [LARGE SCALE GENOMIC DNA]</scope>
    <source>
        <strain evidence="10">cv. Chinese Spring</strain>
    </source>
</reference>
<dbReference type="GO" id="GO:0016757">
    <property type="term" value="F:glycosyltransferase activity"/>
    <property type="evidence" value="ECO:0000318"/>
    <property type="project" value="GO_Central"/>
</dbReference>
<dbReference type="Pfam" id="PF04577">
    <property type="entry name" value="Glyco_transf_61"/>
    <property type="match status" value="1"/>
</dbReference>
<evidence type="ECO:0000256" key="1">
    <source>
        <dbReference type="ARBA" id="ARBA00004323"/>
    </source>
</evidence>
<name>A0A3B6FEQ7_WHEAT</name>
<dbReference type="InterPro" id="IPR007657">
    <property type="entry name" value="Glycosyltransferase_61"/>
</dbReference>
<evidence type="ECO:0000256" key="6">
    <source>
        <dbReference type="ARBA" id="ARBA00023180"/>
    </source>
</evidence>
<sequence>MVSVDAKQAAPAAGGKGLMLGSWAQRHLNLCFVAGFLLVLLTYLVVSQQFAVTSPVAVPTTTTHRKHQAVKSPGAGEAGVGLTQGDRGGEGKAEAKSAQEQQHEQQPAGPPKAEGRARGVGKRDDDGAAKPFDNGKVVCRASPFSYTCDVFGDVRTNGTAHTVTLVPVTSRTERREWSIQAYARFNMTGIPNVTVTQLDSTSVASPAPACTVTHRVPAIVLALGGHLGNYFHDFSDALVPLFVASRRYGGEVQLLAGNIQPWWLGKYEAVVRRLTKYEVLDLDHDDQIRCFRHVTVGLNMHKEFNIVPELVPGGVPLSMLNFTAFLRETYSLPRAAPISLTNNKSSPPVDDNKNKKPRLMLLDRGHYRKLVNVPEIVKAAEKAGFEVTIADPRFNVRVKELALSVNSFDVLLGVHGAGLTNSAFLPPGAVVIQVVPYGKLEPMAQREFGDPAANMGLRYLEYSISVEESTLLETLGPDHPAIKDPDSVHRSGWDKVAEYYLGKQNVRVDVERFAPTLALALDHLRRH</sequence>
<evidence type="ECO:0000256" key="8">
    <source>
        <dbReference type="SAM" id="Phobius"/>
    </source>
</evidence>
<dbReference type="SMR" id="A0A3B6FEQ7"/>
<evidence type="ECO:0000256" key="4">
    <source>
        <dbReference type="ARBA" id="ARBA00022679"/>
    </source>
</evidence>
<dbReference type="Gramene" id="TraesCS3B02G022000.3">
    <property type="protein sequence ID" value="TraesCS3B02G022000.3"/>
    <property type="gene ID" value="TraesCS3B02G022000"/>
</dbReference>
<dbReference type="EnsemblPlants" id="TraesCS3B02G022000.3">
    <property type="protein sequence ID" value="TraesCS3B02G022000.3"/>
    <property type="gene ID" value="TraesCS3B02G022000"/>
</dbReference>
<keyword evidence="4" id="KW-0808">Transferase</keyword>
<evidence type="ECO:0000256" key="5">
    <source>
        <dbReference type="ARBA" id="ARBA00023034"/>
    </source>
</evidence>
<keyword evidence="6" id="KW-0325">Glycoprotein</keyword>
<evidence type="ECO:0000256" key="2">
    <source>
        <dbReference type="ARBA" id="ARBA00004881"/>
    </source>
</evidence>
<proteinExistence type="predicted"/>
<dbReference type="GO" id="GO:0000139">
    <property type="term" value="C:Golgi membrane"/>
    <property type="evidence" value="ECO:0007669"/>
    <property type="project" value="UniProtKB-SubCell"/>
</dbReference>
<dbReference type="PANTHER" id="PTHR20961">
    <property type="entry name" value="GLYCOSYLTRANSFERASE"/>
    <property type="match status" value="1"/>
</dbReference>
<keyword evidence="8" id="KW-1133">Transmembrane helix</keyword>
<feature type="compositionally biased region" description="Basic and acidic residues" evidence="7">
    <location>
        <begin position="87"/>
        <end position="103"/>
    </location>
</feature>
<dbReference type="PANTHER" id="PTHR20961:SF158">
    <property type="entry name" value="HGA-LIKE,PUTATIVE,EXPRESSED-RELATED"/>
    <property type="match status" value="1"/>
</dbReference>
<dbReference type="AlphaFoldDB" id="A0A3B6FEQ7"/>
<evidence type="ECO:0000313" key="11">
    <source>
        <dbReference type="Proteomes" id="UP000019116"/>
    </source>
</evidence>
<organism evidence="10">
    <name type="scientific">Triticum aestivum</name>
    <name type="common">Wheat</name>
    <dbReference type="NCBI Taxonomy" id="4565"/>
    <lineage>
        <taxon>Eukaryota</taxon>
        <taxon>Viridiplantae</taxon>
        <taxon>Streptophyta</taxon>
        <taxon>Embryophyta</taxon>
        <taxon>Tracheophyta</taxon>
        <taxon>Spermatophyta</taxon>
        <taxon>Magnoliopsida</taxon>
        <taxon>Liliopsida</taxon>
        <taxon>Poales</taxon>
        <taxon>Poaceae</taxon>
        <taxon>BOP clade</taxon>
        <taxon>Pooideae</taxon>
        <taxon>Triticodae</taxon>
        <taxon>Triticeae</taxon>
        <taxon>Triticinae</taxon>
        <taxon>Triticum</taxon>
    </lineage>
</organism>